<dbReference type="AlphaFoldDB" id="A0A1X7UVX6"/>
<dbReference type="OrthoDB" id="10631417at2759"/>
<organism evidence="2">
    <name type="scientific">Amphimedon queenslandica</name>
    <name type="common">Sponge</name>
    <dbReference type="NCBI Taxonomy" id="400682"/>
    <lineage>
        <taxon>Eukaryota</taxon>
        <taxon>Metazoa</taxon>
        <taxon>Porifera</taxon>
        <taxon>Demospongiae</taxon>
        <taxon>Heteroscleromorpha</taxon>
        <taxon>Haplosclerida</taxon>
        <taxon>Niphatidae</taxon>
        <taxon>Amphimedon</taxon>
    </lineage>
</organism>
<reference evidence="3" key="1">
    <citation type="journal article" date="2010" name="Nature">
        <title>The Amphimedon queenslandica genome and the evolution of animal complexity.</title>
        <authorList>
            <person name="Srivastava M."/>
            <person name="Simakov O."/>
            <person name="Chapman J."/>
            <person name="Fahey B."/>
            <person name="Gauthier M.E."/>
            <person name="Mitros T."/>
            <person name="Richards G.S."/>
            <person name="Conaco C."/>
            <person name="Dacre M."/>
            <person name="Hellsten U."/>
            <person name="Larroux C."/>
            <person name="Putnam N.H."/>
            <person name="Stanke M."/>
            <person name="Adamska M."/>
            <person name="Darling A."/>
            <person name="Degnan S.M."/>
            <person name="Oakley T.H."/>
            <person name="Plachetzki D.C."/>
            <person name="Zhai Y."/>
            <person name="Adamski M."/>
            <person name="Calcino A."/>
            <person name="Cummins S.F."/>
            <person name="Goodstein D.M."/>
            <person name="Harris C."/>
            <person name="Jackson D.J."/>
            <person name="Leys S.P."/>
            <person name="Shu S."/>
            <person name="Woodcroft B.J."/>
            <person name="Vervoort M."/>
            <person name="Kosik K.S."/>
            <person name="Manning G."/>
            <person name="Degnan B.M."/>
            <person name="Rokhsar D.S."/>
        </authorList>
    </citation>
    <scope>NUCLEOTIDE SEQUENCE [LARGE SCALE GENOMIC DNA]</scope>
</reference>
<proteinExistence type="predicted"/>
<dbReference type="EnsemblMetazoa" id="Aqu2.1.32130_001">
    <property type="protein sequence ID" value="Aqu2.1.32130_001"/>
    <property type="gene ID" value="Aqu2.1.32130"/>
</dbReference>
<gene>
    <name evidence="2" type="primary">105312729</name>
</gene>
<dbReference type="PANTHER" id="PTHR31097">
    <property type="entry name" value="SI:DKEY-276J7.1"/>
    <property type="match status" value="1"/>
</dbReference>
<dbReference type="KEGG" id="aqu:105312729"/>
<protein>
    <submittedName>
        <fullName evidence="2">Uncharacterized protein</fullName>
    </submittedName>
</protein>
<feature type="region of interest" description="Disordered" evidence="1">
    <location>
        <begin position="104"/>
        <end position="124"/>
    </location>
</feature>
<evidence type="ECO:0000256" key="1">
    <source>
        <dbReference type="SAM" id="MobiDB-lite"/>
    </source>
</evidence>
<dbReference type="EnsemblMetazoa" id="XM_011405597.2">
    <property type="protein sequence ID" value="XP_011403899.1"/>
    <property type="gene ID" value="LOC105312729"/>
</dbReference>
<evidence type="ECO:0000313" key="3">
    <source>
        <dbReference type="Proteomes" id="UP000007879"/>
    </source>
</evidence>
<reference evidence="2" key="2">
    <citation type="submission" date="2017-05" db="UniProtKB">
        <authorList>
            <consortium name="EnsemblMetazoa"/>
        </authorList>
    </citation>
    <scope>IDENTIFICATION</scope>
</reference>
<dbReference type="PANTHER" id="PTHR31097:SF2">
    <property type="entry name" value="CHROMOSOME 7 OPEN READING FRAME 57"/>
    <property type="match status" value="1"/>
</dbReference>
<keyword evidence="3" id="KW-1185">Reference proteome</keyword>
<dbReference type="Proteomes" id="UP000007879">
    <property type="component" value="Unassembled WGS sequence"/>
</dbReference>
<accession>A0A1X7UVX6</accession>
<evidence type="ECO:0000313" key="2">
    <source>
        <dbReference type="EnsemblMetazoa" id="Aqu2.1.32130_001"/>
    </source>
</evidence>
<dbReference type="InterPro" id="IPR040247">
    <property type="entry name" value="DUF5524"/>
</dbReference>
<dbReference type="InParanoid" id="A0A1X7UVX6"/>
<name>A0A1X7UVX6_AMPQE</name>
<sequence length="205" mass="23514">MEGKEAALATIREEVDEDKLDYATLAKLGGRKDLLVHHEHTVVPNAKPQSYPWVEWFDHTPLPAQPAKDEGSASRVKSSFLTWTVADESLSPSNALRARHRRLTYPPQAGRTKKTSPKLPSLTSEPPLDFHKLLSMEYQKEWVDSNRRRVKAAIIKQQEKKEIQKQKLSLHSKARKLNVEEAEKKPRFIMKRFLNVPAKLKLPPL</sequence>